<evidence type="ECO:0000256" key="9">
    <source>
        <dbReference type="SAM" id="Phobius"/>
    </source>
</evidence>
<dbReference type="Pfam" id="PF00512">
    <property type="entry name" value="HisKA"/>
    <property type="match status" value="1"/>
</dbReference>
<dbReference type="SUPFAM" id="SSF55874">
    <property type="entry name" value="ATPase domain of HSP90 chaperone/DNA topoisomerase II/histidine kinase"/>
    <property type="match status" value="1"/>
</dbReference>
<dbReference type="Gene3D" id="3.30.565.10">
    <property type="entry name" value="Histidine kinase-like ATPase, C-terminal domain"/>
    <property type="match status" value="1"/>
</dbReference>
<name>A0A5B8XVK5_9DELT</name>
<organism evidence="11 12">
    <name type="scientific">Microvenator marinus</name>
    <dbReference type="NCBI Taxonomy" id="2600177"/>
    <lineage>
        <taxon>Bacteria</taxon>
        <taxon>Deltaproteobacteria</taxon>
        <taxon>Bradymonadales</taxon>
        <taxon>Microvenatoraceae</taxon>
        <taxon>Microvenator</taxon>
    </lineage>
</organism>
<dbReference type="EMBL" id="CP042467">
    <property type="protein sequence ID" value="QED28113.1"/>
    <property type="molecule type" value="Genomic_DNA"/>
</dbReference>
<dbReference type="InterPro" id="IPR003661">
    <property type="entry name" value="HisK_dim/P_dom"/>
</dbReference>
<dbReference type="PRINTS" id="PR00344">
    <property type="entry name" value="BCTRLSENSOR"/>
</dbReference>
<dbReference type="InterPro" id="IPR036890">
    <property type="entry name" value="HATPase_C_sf"/>
</dbReference>
<evidence type="ECO:0000256" key="3">
    <source>
        <dbReference type="ARBA" id="ARBA00022553"/>
    </source>
</evidence>
<dbReference type="OrthoDB" id="9808844at2"/>
<evidence type="ECO:0000256" key="4">
    <source>
        <dbReference type="ARBA" id="ARBA00022679"/>
    </source>
</evidence>
<dbReference type="InterPro" id="IPR004358">
    <property type="entry name" value="Sig_transdc_His_kin-like_C"/>
</dbReference>
<dbReference type="InterPro" id="IPR036097">
    <property type="entry name" value="HisK_dim/P_sf"/>
</dbReference>
<dbReference type="CDD" id="cd00082">
    <property type="entry name" value="HisKA"/>
    <property type="match status" value="1"/>
</dbReference>
<dbReference type="PANTHER" id="PTHR43065:SF10">
    <property type="entry name" value="PEROXIDE STRESS-ACTIVATED HISTIDINE KINASE MAK3"/>
    <property type="match status" value="1"/>
</dbReference>
<evidence type="ECO:0000256" key="2">
    <source>
        <dbReference type="ARBA" id="ARBA00012438"/>
    </source>
</evidence>
<gene>
    <name evidence="11" type="ORF">FRD01_12905</name>
</gene>
<keyword evidence="7" id="KW-0067">ATP-binding</keyword>
<keyword evidence="8" id="KW-0902">Two-component regulatory system</keyword>
<evidence type="ECO:0000256" key="1">
    <source>
        <dbReference type="ARBA" id="ARBA00000085"/>
    </source>
</evidence>
<feature type="transmembrane region" description="Helical" evidence="9">
    <location>
        <begin position="46"/>
        <end position="72"/>
    </location>
</feature>
<evidence type="ECO:0000256" key="5">
    <source>
        <dbReference type="ARBA" id="ARBA00022741"/>
    </source>
</evidence>
<dbReference type="AlphaFoldDB" id="A0A5B8XVK5"/>
<keyword evidence="9" id="KW-0812">Transmembrane</keyword>
<dbReference type="KEGG" id="bbae:FRD01_12905"/>
<dbReference type="SMART" id="SM00387">
    <property type="entry name" value="HATPase_c"/>
    <property type="match status" value="1"/>
</dbReference>
<comment type="catalytic activity">
    <reaction evidence="1">
        <text>ATP + protein L-histidine = ADP + protein N-phospho-L-histidine.</text>
        <dbReference type="EC" id="2.7.13.3"/>
    </reaction>
</comment>
<evidence type="ECO:0000256" key="8">
    <source>
        <dbReference type="ARBA" id="ARBA00023012"/>
    </source>
</evidence>
<dbReference type="SMART" id="SM00388">
    <property type="entry name" value="HisKA"/>
    <property type="match status" value="1"/>
</dbReference>
<feature type="transmembrane region" description="Helical" evidence="9">
    <location>
        <begin position="93"/>
        <end position="110"/>
    </location>
</feature>
<accession>A0A5B8XVK5</accession>
<evidence type="ECO:0000259" key="10">
    <source>
        <dbReference type="PROSITE" id="PS50109"/>
    </source>
</evidence>
<keyword evidence="9" id="KW-1133">Transmembrane helix</keyword>
<dbReference type="SUPFAM" id="SSF47384">
    <property type="entry name" value="Homodimeric domain of signal transducing histidine kinase"/>
    <property type="match status" value="1"/>
</dbReference>
<dbReference type="Gene3D" id="1.10.287.130">
    <property type="match status" value="1"/>
</dbReference>
<keyword evidence="6" id="KW-0418">Kinase</keyword>
<dbReference type="Proteomes" id="UP000321595">
    <property type="component" value="Chromosome"/>
</dbReference>
<sequence>MYERLKIFESPRTLIALSLALIFVITVSHFATDTIEIAFHNVYRRLYYLPILIGSFAYGLRGGSLIALLVSLAYIPHAFFSAHHDPAPTIDKVLEILLYVVVGALTGWLVDRERAVKHKLEDSLIERQSMEAQLIRAGKLSALGEMLAGVAHEIRNPLASIKGSAEALATEFKEEHPKYRMSQVLLIEIERLTRLVAKFLLFARNTETQRTEINLNEIVEQTVEFGEMIDNSIFTVRTSETPVLVRADHDQIKQVLLNLVLNAIRATKDVKFPMVEIMCGKKTFHSETRAFISVRDNGGGIRPDFADRIFDPFVTTEETGTGLGLSISHMIMDNHGGYMEVESTDVDTVFWVIFEAPNEA</sequence>
<keyword evidence="3" id="KW-0597">Phosphoprotein</keyword>
<keyword evidence="12" id="KW-1185">Reference proteome</keyword>
<evidence type="ECO:0000313" key="12">
    <source>
        <dbReference type="Proteomes" id="UP000321595"/>
    </source>
</evidence>
<evidence type="ECO:0000256" key="6">
    <source>
        <dbReference type="ARBA" id="ARBA00022777"/>
    </source>
</evidence>
<dbReference type="Gene3D" id="1.10.1760.20">
    <property type="match status" value="1"/>
</dbReference>
<dbReference type="PANTHER" id="PTHR43065">
    <property type="entry name" value="SENSOR HISTIDINE KINASE"/>
    <property type="match status" value="1"/>
</dbReference>
<keyword evidence="9" id="KW-0472">Membrane</keyword>
<evidence type="ECO:0000313" key="11">
    <source>
        <dbReference type="EMBL" id="QED28113.1"/>
    </source>
</evidence>
<reference evidence="11 12" key="1">
    <citation type="submission" date="2019-08" db="EMBL/GenBank/DDBJ databases">
        <authorList>
            <person name="Liang Q."/>
        </authorList>
    </citation>
    <scope>NUCLEOTIDE SEQUENCE [LARGE SCALE GENOMIC DNA]</scope>
    <source>
        <strain evidence="11 12">V1718</strain>
    </source>
</reference>
<evidence type="ECO:0000256" key="7">
    <source>
        <dbReference type="ARBA" id="ARBA00022840"/>
    </source>
</evidence>
<keyword evidence="4" id="KW-0808">Transferase</keyword>
<dbReference type="InterPro" id="IPR005467">
    <property type="entry name" value="His_kinase_dom"/>
</dbReference>
<dbReference type="PROSITE" id="PS50109">
    <property type="entry name" value="HIS_KIN"/>
    <property type="match status" value="1"/>
</dbReference>
<proteinExistence type="predicted"/>
<feature type="domain" description="Histidine kinase" evidence="10">
    <location>
        <begin position="149"/>
        <end position="358"/>
    </location>
</feature>
<dbReference type="EC" id="2.7.13.3" evidence="2"/>
<dbReference type="Pfam" id="PF02518">
    <property type="entry name" value="HATPase_c"/>
    <property type="match status" value="1"/>
</dbReference>
<dbReference type="RefSeq" id="WP_146960248.1">
    <property type="nucleotide sequence ID" value="NZ_CP042467.1"/>
</dbReference>
<dbReference type="GO" id="GO:0000155">
    <property type="term" value="F:phosphorelay sensor kinase activity"/>
    <property type="evidence" value="ECO:0007669"/>
    <property type="project" value="InterPro"/>
</dbReference>
<dbReference type="GO" id="GO:0005524">
    <property type="term" value="F:ATP binding"/>
    <property type="evidence" value="ECO:0007669"/>
    <property type="project" value="UniProtKB-KW"/>
</dbReference>
<keyword evidence="5" id="KW-0547">Nucleotide-binding</keyword>
<protein>
    <recommendedName>
        <fullName evidence="2">histidine kinase</fullName>
        <ecNumber evidence="2">2.7.13.3</ecNumber>
    </recommendedName>
</protein>
<dbReference type="InterPro" id="IPR003594">
    <property type="entry name" value="HATPase_dom"/>
</dbReference>